<dbReference type="EMBL" id="JAGPXD010000002">
    <property type="protein sequence ID" value="KAH7368351.1"/>
    <property type="molecule type" value="Genomic_DNA"/>
</dbReference>
<keyword evidence="3" id="KW-1185">Reference proteome</keyword>
<comment type="caution">
    <text evidence="2">The sequence shown here is derived from an EMBL/GenBank/DDBJ whole genome shotgun (WGS) entry which is preliminary data.</text>
</comment>
<feature type="compositionally biased region" description="Low complexity" evidence="1">
    <location>
        <begin position="203"/>
        <end position="218"/>
    </location>
</feature>
<dbReference type="OrthoDB" id="5244801at2759"/>
<feature type="compositionally biased region" description="Low complexity" evidence="1">
    <location>
        <begin position="138"/>
        <end position="155"/>
    </location>
</feature>
<evidence type="ECO:0000313" key="2">
    <source>
        <dbReference type="EMBL" id="KAH7368351.1"/>
    </source>
</evidence>
<feature type="compositionally biased region" description="Low complexity" evidence="1">
    <location>
        <begin position="322"/>
        <end position="336"/>
    </location>
</feature>
<dbReference type="Proteomes" id="UP000813385">
    <property type="component" value="Unassembled WGS sequence"/>
</dbReference>
<feature type="region of interest" description="Disordered" evidence="1">
    <location>
        <begin position="294"/>
        <end position="338"/>
    </location>
</feature>
<name>A0A8K0TML9_9PEZI</name>
<feature type="region of interest" description="Disordered" evidence="1">
    <location>
        <begin position="1"/>
        <end position="109"/>
    </location>
</feature>
<protein>
    <submittedName>
        <fullName evidence="2">Uncharacterized protein</fullName>
    </submittedName>
</protein>
<proteinExistence type="predicted"/>
<feature type="compositionally biased region" description="Polar residues" evidence="1">
    <location>
        <begin position="91"/>
        <end position="109"/>
    </location>
</feature>
<sequence>MTSSGRNRLERLFSKRKTSVPTTSVDLMPSAEFDHQARATASTDESLFPPPSFLRPKGARMVARDESTSSNPGAERAQSLPEAQSERVSIHSPNPSNASTGDINCPPTRSASLIHRRKELHHMASLHDFRFPMPPTTRSPSKAPSSPTASSCASPRVIASYRGRTLDHRHSSALSHTRLQTPPSSDHEDSSSLRGIPKTQFLPHGAATTGLPTPAASPEMKPAIASPRDSDILLARKRSKFAPLRRRKEEKAAGLRRAQSHANLVIPKDILLPKPVLKGVDVTDFFDLDDEDLAEEVEEPTEPNTPVDGGDTMSASAECPATPASSKRSSGSTTISDPIADTAAHGAVQAARIAAKHKFDLVYIVNLWPEKSDVESRSSGSTPGCSRRNSAASSLLGSADGTIIETASGMTGRLLAAYGLSTAASPFRISAGVHAKILRHQSWIEYRSSDATPGEFSRGYGHAFHTSKVKAPNSPTPGDGDDSVSVRQSENDRGIVFAAYRQPGPDGKTKGCTPAELKELRADAEDLIDMLIAIHKAKRRRDPTAHLSMGFDVGPMPDMCLSR</sequence>
<reference evidence="2" key="1">
    <citation type="journal article" date="2021" name="Nat. Commun.">
        <title>Genetic determinants of endophytism in the Arabidopsis root mycobiome.</title>
        <authorList>
            <person name="Mesny F."/>
            <person name="Miyauchi S."/>
            <person name="Thiergart T."/>
            <person name="Pickel B."/>
            <person name="Atanasova L."/>
            <person name="Karlsson M."/>
            <person name="Huettel B."/>
            <person name="Barry K.W."/>
            <person name="Haridas S."/>
            <person name="Chen C."/>
            <person name="Bauer D."/>
            <person name="Andreopoulos W."/>
            <person name="Pangilinan J."/>
            <person name="LaButti K."/>
            <person name="Riley R."/>
            <person name="Lipzen A."/>
            <person name="Clum A."/>
            <person name="Drula E."/>
            <person name="Henrissat B."/>
            <person name="Kohler A."/>
            <person name="Grigoriev I.V."/>
            <person name="Martin F.M."/>
            <person name="Hacquard S."/>
        </authorList>
    </citation>
    <scope>NUCLEOTIDE SEQUENCE</scope>
    <source>
        <strain evidence="2">MPI-CAGE-AT-0016</strain>
    </source>
</reference>
<feature type="region of interest" description="Disordered" evidence="1">
    <location>
        <begin position="169"/>
        <end position="231"/>
    </location>
</feature>
<feature type="region of interest" description="Disordered" evidence="1">
    <location>
        <begin position="125"/>
        <end position="155"/>
    </location>
</feature>
<dbReference type="AlphaFoldDB" id="A0A8K0TML9"/>
<feature type="region of interest" description="Disordered" evidence="1">
    <location>
        <begin position="466"/>
        <end position="486"/>
    </location>
</feature>
<accession>A0A8K0TML9</accession>
<organism evidence="2 3">
    <name type="scientific">Plectosphaerella cucumerina</name>
    <dbReference type="NCBI Taxonomy" id="40658"/>
    <lineage>
        <taxon>Eukaryota</taxon>
        <taxon>Fungi</taxon>
        <taxon>Dikarya</taxon>
        <taxon>Ascomycota</taxon>
        <taxon>Pezizomycotina</taxon>
        <taxon>Sordariomycetes</taxon>
        <taxon>Hypocreomycetidae</taxon>
        <taxon>Glomerellales</taxon>
        <taxon>Plectosphaerellaceae</taxon>
        <taxon>Plectosphaerella</taxon>
    </lineage>
</organism>
<feature type="compositionally biased region" description="Polar residues" evidence="1">
    <location>
        <begin position="172"/>
        <end position="184"/>
    </location>
</feature>
<evidence type="ECO:0000313" key="3">
    <source>
        <dbReference type="Proteomes" id="UP000813385"/>
    </source>
</evidence>
<feature type="region of interest" description="Disordered" evidence="1">
    <location>
        <begin position="373"/>
        <end position="392"/>
    </location>
</feature>
<gene>
    <name evidence="2" type="ORF">B0T11DRAFT_63386</name>
</gene>
<evidence type="ECO:0000256" key="1">
    <source>
        <dbReference type="SAM" id="MobiDB-lite"/>
    </source>
</evidence>